<dbReference type="InterPro" id="IPR027417">
    <property type="entry name" value="P-loop_NTPase"/>
</dbReference>
<dbReference type="SUPFAM" id="SSF52540">
    <property type="entry name" value="P-loop containing nucleoside triphosphate hydrolases"/>
    <property type="match status" value="1"/>
</dbReference>
<protein>
    <submittedName>
        <fullName evidence="1">Uncharacterized protein</fullName>
    </submittedName>
</protein>
<keyword evidence="2" id="KW-1185">Reference proteome</keyword>
<organism evidence="1 2">
    <name type="scientific">Cyclobacterium plantarum</name>
    <dbReference type="NCBI Taxonomy" id="2716263"/>
    <lineage>
        <taxon>Bacteria</taxon>
        <taxon>Pseudomonadati</taxon>
        <taxon>Bacteroidota</taxon>
        <taxon>Cytophagia</taxon>
        <taxon>Cytophagales</taxon>
        <taxon>Cyclobacteriaceae</taxon>
        <taxon>Cyclobacterium</taxon>
    </lineage>
</organism>
<gene>
    <name evidence="1" type="ORF">G9Q97_14235</name>
</gene>
<dbReference type="EMBL" id="JAANYN010000005">
    <property type="protein sequence ID" value="NHE57970.1"/>
    <property type="molecule type" value="Genomic_DNA"/>
</dbReference>
<accession>A0ABX0H9C7</accession>
<comment type="caution">
    <text evidence="1">The sequence shown here is derived from an EMBL/GenBank/DDBJ whole genome shotgun (WGS) entry which is preliminary data.</text>
</comment>
<dbReference type="Proteomes" id="UP000649799">
    <property type="component" value="Unassembled WGS sequence"/>
</dbReference>
<dbReference type="RefSeq" id="WP_166147916.1">
    <property type="nucleotide sequence ID" value="NZ_JAANYN010000005.1"/>
</dbReference>
<proteinExistence type="predicted"/>
<evidence type="ECO:0000313" key="1">
    <source>
        <dbReference type="EMBL" id="NHE57970.1"/>
    </source>
</evidence>
<evidence type="ECO:0000313" key="2">
    <source>
        <dbReference type="Proteomes" id="UP000649799"/>
    </source>
</evidence>
<sequence>MKTQLITIKSGTQFLGEALNNQLPKNCIFDKGKVGAGGTTIALSNNENYVVCVPYISLINNKIEQSKNNSLYPYSILKVTGKTLIKDIKTYMMKNRVKKIMVTYDSLHKLKRWAKDLNLLIDEYHLFFTKYVFRNEAVTKVLNLFTTFKSYTFMTATVLEDEFILDELKDIKKVVAKWEDIIEIKVNPVQAKNGVIKSTVTMIERFLNGEIKGNAYIFVNSIDFIKKLINTCKLDESNTRLLYSDSNKVDLPIKRGKTTDKPKKIQLITSAAFEGVDLYDKEGRMIVISDPSKAHTLIDISTSLQQIAGRIRDTKYFDEIWHLYTNTRYSNNLTYDEFLESVNQGIKVSKRRIETFNKIIDEDRKVINVDSHSEYFVKVDNEFKFDENRVKYDLYNFKIQKHIYKTKINLIKEYQKNSLKVENHYLDESKVIINTDDIGENFEDTVSKVKSVLNITYDLSRESVLEGAYQKYPFLEKAIETIGFEGIESLNFNVTNIKRKLVNSDLDTSLNVKVFRRLKLEPNIRIGNFIPTNKIKETFKRIYSELGIKKAAKGSSISEYFEVNPSNRRINNKQCFGFIIIRPKFVLG</sequence>
<name>A0ABX0H9C7_9BACT</name>
<reference evidence="1 2" key="1">
    <citation type="submission" date="2020-03" db="EMBL/GenBank/DDBJ databases">
        <title>Cyclobacterium plantarum sp. nov., a marine bacterium isolated from a coastal-marine wetland.</title>
        <authorList>
            <person name="Sanchez-Porro C."/>
            <person name="Ventosa A."/>
            <person name="Amoozegar M."/>
        </authorList>
    </citation>
    <scope>NUCLEOTIDE SEQUENCE [LARGE SCALE GENOMIC DNA]</scope>
    <source>
        <strain evidence="1 2">GBPx2</strain>
    </source>
</reference>